<dbReference type="InterPro" id="IPR050469">
    <property type="entry name" value="Diguanylate_Cyclase"/>
</dbReference>
<dbReference type="CDD" id="cd01949">
    <property type="entry name" value="GGDEF"/>
    <property type="match status" value="1"/>
</dbReference>
<feature type="signal peptide" evidence="4">
    <location>
        <begin position="1"/>
        <end position="25"/>
    </location>
</feature>
<dbReference type="Gene3D" id="3.30.70.270">
    <property type="match status" value="1"/>
</dbReference>
<dbReference type="NCBIfam" id="TIGR00254">
    <property type="entry name" value="GGDEF"/>
    <property type="match status" value="1"/>
</dbReference>
<dbReference type="GO" id="GO:0052621">
    <property type="term" value="F:diguanylate cyclase activity"/>
    <property type="evidence" value="ECO:0007669"/>
    <property type="project" value="UniProtKB-EC"/>
</dbReference>
<dbReference type="Gene3D" id="1.25.40.10">
    <property type="entry name" value="Tetratricopeptide repeat domain"/>
    <property type="match status" value="1"/>
</dbReference>
<keyword evidence="4" id="KW-0732">Signal</keyword>
<comment type="caution">
    <text evidence="6">The sequence shown here is derived from an EMBL/GenBank/DDBJ whole genome shotgun (WGS) entry which is preliminary data.</text>
</comment>
<dbReference type="SUPFAM" id="SSF55073">
    <property type="entry name" value="Nucleotide cyclase"/>
    <property type="match status" value="1"/>
</dbReference>
<dbReference type="InterPro" id="IPR000160">
    <property type="entry name" value="GGDEF_dom"/>
</dbReference>
<proteinExistence type="predicted"/>
<feature type="chain" id="PRO_5013890102" description="diguanylate cyclase" evidence="4">
    <location>
        <begin position="26"/>
        <end position="661"/>
    </location>
</feature>
<evidence type="ECO:0000256" key="2">
    <source>
        <dbReference type="ARBA" id="ARBA00034247"/>
    </source>
</evidence>
<reference evidence="6 7" key="1">
    <citation type="submission" date="2017-10" db="EMBL/GenBank/DDBJ databases">
        <title>Massilia psychrophilum sp. nov., a novel purple-pigmented bacterium isolated from Tianshan glacier, Xinjiang Municipality, China.</title>
        <authorList>
            <person name="Wang H."/>
        </authorList>
    </citation>
    <scope>NUCLEOTIDE SEQUENCE [LARGE SCALE GENOMIC DNA]</scope>
    <source>
        <strain evidence="6 7">JCM 30074</strain>
    </source>
</reference>
<organism evidence="6 7">
    <name type="scientific">Massilia eurypsychrophila</name>
    <dbReference type="NCBI Taxonomy" id="1485217"/>
    <lineage>
        <taxon>Bacteria</taxon>
        <taxon>Pseudomonadati</taxon>
        <taxon>Pseudomonadota</taxon>
        <taxon>Betaproteobacteria</taxon>
        <taxon>Burkholderiales</taxon>
        <taxon>Oxalobacteraceae</taxon>
        <taxon>Telluria group</taxon>
        <taxon>Massilia</taxon>
    </lineage>
</organism>
<name>A0A2G8TLB5_9BURK</name>
<dbReference type="InterPro" id="IPR043128">
    <property type="entry name" value="Rev_trsase/Diguanyl_cyclase"/>
</dbReference>
<dbReference type="Proteomes" id="UP000230390">
    <property type="component" value="Unassembled WGS sequence"/>
</dbReference>
<keyword evidence="3" id="KW-1133">Transmembrane helix</keyword>
<evidence type="ECO:0000259" key="5">
    <source>
        <dbReference type="PROSITE" id="PS50887"/>
    </source>
</evidence>
<dbReference type="AlphaFoldDB" id="A0A2G8TLB5"/>
<dbReference type="EMBL" id="PDOC01000001">
    <property type="protein sequence ID" value="PIL46833.1"/>
    <property type="molecule type" value="Genomic_DNA"/>
</dbReference>
<dbReference type="FunFam" id="3.30.70.270:FF:000001">
    <property type="entry name" value="Diguanylate cyclase domain protein"/>
    <property type="match status" value="1"/>
</dbReference>
<keyword evidence="7" id="KW-1185">Reference proteome</keyword>
<accession>A0A2G8TLB5</accession>
<feature type="transmembrane region" description="Helical" evidence="3">
    <location>
        <begin position="417"/>
        <end position="436"/>
    </location>
</feature>
<dbReference type="RefSeq" id="WP_099786635.1">
    <property type="nucleotide sequence ID" value="NZ_JBHLYV010000100.1"/>
</dbReference>
<evidence type="ECO:0000256" key="4">
    <source>
        <dbReference type="SAM" id="SignalP"/>
    </source>
</evidence>
<sequence length="661" mass="71307">MPRPAWFKVCVATVAYAGAFLSATASSLPALESELSAVTERAYLAPREALYTLAKIQAAHAPLSVRHQAVVYEQLSSAKFYAGDPGGALQDAKLLEALGKQTHDKSIECLGLLSQVYGNWGMGKIAAAYGFVRRAGQFSPSNISATARIKSLLATAQAESEEHQYGAALIAVDEAFRVARTSGDDALVFMVLKMQAAVAVTAHDIPLALAAVDRLLLIGARSPYRERLVRAKDTEYTVASAAGLTTRASDAMAERIRLMRELGLVESLGRTLVQYAALQLKSKRYAEAAALSEEALGLESVLADAQLAGRAHFNHALATIYSGKVAEGKAEVERLFASKLKRDQLLAYLPRYASVLAHAGDVDGAVQAGALHQQLESAEALYRAKEDEKAKGKIASLSRLSEVKTLEALNDRAQRNVWLIAALLSASGMIGMLFLYKRLRVSSRLLETSNRLLYTTSNRDSLTGLFNRRYVENYVGGPAPSQADYHSPVGRGLVMLMDIDHFKRLNDTYGHAVGDQVLQSTAARLTALFRSDDVIVRWGGEEFMALLPAAHASEAAGIAARILGAISAKPIVIDGVAVEVTVSVGICRLRLDLSDREMKWEEVVLMADQALYMAKQNGRNMAYALTAAVMASSAEMARGLRINWAEGKVQLLQVNGALRVA</sequence>
<dbReference type="PANTHER" id="PTHR45138:SF9">
    <property type="entry name" value="DIGUANYLATE CYCLASE DGCM-RELATED"/>
    <property type="match status" value="1"/>
</dbReference>
<dbReference type="PROSITE" id="PS50887">
    <property type="entry name" value="GGDEF"/>
    <property type="match status" value="1"/>
</dbReference>
<protein>
    <recommendedName>
        <fullName evidence="1">diguanylate cyclase</fullName>
        <ecNumber evidence="1">2.7.7.65</ecNumber>
    </recommendedName>
</protein>
<keyword evidence="3" id="KW-0472">Membrane</keyword>
<comment type="catalytic activity">
    <reaction evidence="2">
        <text>2 GTP = 3',3'-c-di-GMP + 2 diphosphate</text>
        <dbReference type="Rhea" id="RHEA:24898"/>
        <dbReference type="ChEBI" id="CHEBI:33019"/>
        <dbReference type="ChEBI" id="CHEBI:37565"/>
        <dbReference type="ChEBI" id="CHEBI:58805"/>
        <dbReference type="EC" id="2.7.7.65"/>
    </reaction>
</comment>
<dbReference type="InterPro" id="IPR011990">
    <property type="entry name" value="TPR-like_helical_dom_sf"/>
</dbReference>
<dbReference type="PANTHER" id="PTHR45138">
    <property type="entry name" value="REGULATORY COMPONENTS OF SENSORY TRANSDUCTION SYSTEM"/>
    <property type="match status" value="1"/>
</dbReference>
<dbReference type="SMART" id="SM00267">
    <property type="entry name" value="GGDEF"/>
    <property type="match status" value="1"/>
</dbReference>
<dbReference type="Pfam" id="PF00990">
    <property type="entry name" value="GGDEF"/>
    <property type="match status" value="1"/>
</dbReference>
<feature type="domain" description="GGDEF" evidence="5">
    <location>
        <begin position="490"/>
        <end position="627"/>
    </location>
</feature>
<dbReference type="InterPro" id="IPR029787">
    <property type="entry name" value="Nucleotide_cyclase"/>
</dbReference>
<evidence type="ECO:0000256" key="3">
    <source>
        <dbReference type="SAM" id="Phobius"/>
    </source>
</evidence>
<gene>
    <name evidence="6" type="ORF">CR105_01400</name>
</gene>
<evidence type="ECO:0000313" key="6">
    <source>
        <dbReference type="EMBL" id="PIL46833.1"/>
    </source>
</evidence>
<evidence type="ECO:0000313" key="7">
    <source>
        <dbReference type="Proteomes" id="UP000230390"/>
    </source>
</evidence>
<keyword evidence="3" id="KW-0812">Transmembrane</keyword>
<dbReference type="EC" id="2.7.7.65" evidence="1"/>
<dbReference type="OrthoDB" id="9813903at2"/>
<evidence type="ECO:0000256" key="1">
    <source>
        <dbReference type="ARBA" id="ARBA00012528"/>
    </source>
</evidence>